<name>A0ABR1Z125_9PEZI</name>
<sequence length="570" mass="63061">MPRLRSSTFAPVPTLSISPPLAPQRPNRDQTLNRMVRSSIPANTSTSPRFGFGREKNTSIEVMVLDEDEMMGLGLREDDGETSYCYCISWECGDDITHSSATSFSPQEPLHEQQLAISSNATHIPQHFATAVTMDTTRNSWDTALPAIIPASSPPQLSAIDSATDNTPEDIIATENLFKARPRYPSPPPAPRLSHAVPVLPSAPNVPPPYIRLPVMGPIFYTWETPQRQVHDYLDEHLEIQRQCREQAIYHHAQLLQVHQHLHQHVPQMTPRHARARVTLGSGYPYSSLLTGSSVGSSPVAGNGSALFYDTTGAIFSSPLPPKKGYKRVRFLVNDDGHPNRSQTLDSEMRSAMWDSSSTLPILHSPNKASVEAIVFDKHYDDYDMGCDEMIGMDLYKYGDNGHTYCYHVRYTRGDETAHMSTTVSPSTPVTGNTQLSKSSIVDKTATAGQAVITNNHQRPCPPPAPRLAHAIPIPTPSPNIPPPYVCLPWTEPIHYVWESPEHQGHQKTKRISRLNATLARARMTISSAGSLHSRSLARDTPGTTVISSVLPAKTVVKRVRFLLEYGKKE</sequence>
<dbReference type="EMBL" id="JBBWRZ010000002">
    <property type="protein sequence ID" value="KAK8244668.1"/>
    <property type="molecule type" value="Genomic_DNA"/>
</dbReference>
<evidence type="ECO:0000313" key="2">
    <source>
        <dbReference type="EMBL" id="KAK8244668.1"/>
    </source>
</evidence>
<dbReference type="Proteomes" id="UP001492380">
    <property type="component" value="Unassembled WGS sequence"/>
</dbReference>
<feature type="compositionally biased region" description="Low complexity" evidence="1">
    <location>
        <begin position="421"/>
        <end position="431"/>
    </location>
</feature>
<evidence type="ECO:0000313" key="3">
    <source>
        <dbReference type="Proteomes" id="UP001492380"/>
    </source>
</evidence>
<feature type="region of interest" description="Disordered" evidence="1">
    <location>
        <begin position="420"/>
        <end position="439"/>
    </location>
</feature>
<evidence type="ECO:0000256" key="1">
    <source>
        <dbReference type="SAM" id="MobiDB-lite"/>
    </source>
</evidence>
<feature type="region of interest" description="Disordered" evidence="1">
    <location>
        <begin position="1"/>
        <end position="28"/>
    </location>
</feature>
<protein>
    <submittedName>
        <fullName evidence="2">Uncharacterized protein</fullName>
    </submittedName>
</protein>
<proteinExistence type="predicted"/>
<reference evidence="2 3" key="1">
    <citation type="submission" date="2024-04" db="EMBL/GenBank/DDBJ databases">
        <title>Phyllosticta paracitricarpa is synonymous to the EU quarantine fungus P. citricarpa based on phylogenomic analyses.</title>
        <authorList>
            <consortium name="Lawrence Berkeley National Laboratory"/>
            <person name="Van Ingen-Buijs V.A."/>
            <person name="Van Westerhoven A.C."/>
            <person name="Haridas S."/>
            <person name="Skiadas P."/>
            <person name="Martin F."/>
            <person name="Groenewald J.Z."/>
            <person name="Crous P.W."/>
            <person name="Seidl M.F."/>
        </authorList>
    </citation>
    <scope>NUCLEOTIDE SEQUENCE [LARGE SCALE GENOMIC DNA]</scope>
    <source>
        <strain evidence="2 3">CBS 123374</strain>
    </source>
</reference>
<accession>A0ABR1Z125</accession>
<feature type="region of interest" description="Disordered" evidence="1">
    <location>
        <begin position="455"/>
        <end position="475"/>
    </location>
</feature>
<comment type="caution">
    <text evidence="2">The sequence shown here is derived from an EMBL/GenBank/DDBJ whole genome shotgun (WGS) entry which is preliminary data.</text>
</comment>
<keyword evidence="3" id="KW-1185">Reference proteome</keyword>
<organism evidence="2 3">
    <name type="scientific">Phyllosticta capitalensis</name>
    <dbReference type="NCBI Taxonomy" id="121624"/>
    <lineage>
        <taxon>Eukaryota</taxon>
        <taxon>Fungi</taxon>
        <taxon>Dikarya</taxon>
        <taxon>Ascomycota</taxon>
        <taxon>Pezizomycotina</taxon>
        <taxon>Dothideomycetes</taxon>
        <taxon>Dothideomycetes incertae sedis</taxon>
        <taxon>Botryosphaeriales</taxon>
        <taxon>Phyllostictaceae</taxon>
        <taxon>Phyllosticta</taxon>
    </lineage>
</organism>
<gene>
    <name evidence="2" type="ORF">HDK90DRAFT_508358</name>
</gene>